<dbReference type="PANTHER" id="PTHR10658:SF11">
    <property type="entry name" value="VIBRATOR, ISOFORM B"/>
    <property type="match status" value="1"/>
</dbReference>
<evidence type="ECO:0000313" key="3">
    <source>
        <dbReference type="Proteomes" id="UP000271098"/>
    </source>
</evidence>
<sequence>MLQNPDYMKDDFFIQIETIHLPDRGINPNAHSLSVEELDRRDVIRLDIADDSSYLNSANR</sequence>
<dbReference type="GO" id="GO:0005737">
    <property type="term" value="C:cytoplasm"/>
    <property type="evidence" value="ECO:0007669"/>
    <property type="project" value="TreeGrafter"/>
</dbReference>
<dbReference type="GO" id="GO:0008526">
    <property type="term" value="F:phosphatidylinositol transfer activity"/>
    <property type="evidence" value="ECO:0007669"/>
    <property type="project" value="TreeGrafter"/>
</dbReference>
<dbReference type="InterPro" id="IPR023393">
    <property type="entry name" value="START-like_dom_sf"/>
</dbReference>
<evidence type="ECO:0000313" key="4">
    <source>
        <dbReference type="WBParaSite" id="GPUH_0000498501-mRNA-1"/>
    </source>
</evidence>
<dbReference type="InterPro" id="IPR055261">
    <property type="entry name" value="PI_transfer_N"/>
</dbReference>
<dbReference type="Pfam" id="PF02121">
    <property type="entry name" value="IP_trans"/>
    <property type="match status" value="1"/>
</dbReference>
<dbReference type="OrthoDB" id="18453at2759"/>
<reference evidence="4" key="1">
    <citation type="submission" date="2016-06" db="UniProtKB">
        <authorList>
            <consortium name="WormBaseParasite"/>
        </authorList>
    </citation>
    <scope>IDENTIFICATION</scope>
</reference>
<dbReference type="AlphaFoldDB" id="A0A183D8D7"/>
<dbReference type="Proteomes" id="UP000271098">
    <property type="component" value="Unassembled WGS sequence"/>
</dbReference>
<dbReference type="GO" id="GO:0008525">
    <property type="term" value="F:phosphatidylcholine transporter activity"/>
    <property type="evidence" value="ECO:0007669"/>
    <property type="project" value="TreeGrafter"/>
</dbReference>
<accession>A0A183D8D7</accession>
<evidence type="ECO:0000313" key="2">
    <source>
        <dbReference type="EMBL" id="VDK48442.1"/>
    </source>
</evidence>
<gene>
    <name evidence="2" type="ORF">GPUH_LOCUS4978</name>
</gene>
<dbReference type="SUPFAM" id="SSF55961">
    <property type="entry name" value="Bet v1-like"/>
    <property type="match status" value="1"/>
</dbReference>
<dbReference type="GO" id="GO:0031210">
    <property type="term" value="F:phosphatidylcholine binding"/>
    <property type="evidence" value="ECO:0007669"/>
    <property type="project" value="TreeGrafter"/>
</dbReference>
<keyword evidence="3" id="KW-1185">Reference proteome</keyword>
<proteinExistence type="predicted"/>
<dbReference type="WBParaSite" id="GPUH_0000498501-mRNA-1">
    <property type="protein sequence ID" value="GPUH_0000498501-mRNA-1"/>
    <property type="gene ID" value="GPUH_0000498501"/>
</dbReference>
<dbReference type="PANTHER" id="PTHR10658">
    <property type="entry name" value="PHOSPHATIDYLINOSITOL TRANSFER PROTEIN"/>
    <property type="match status" value="1"/>
</dbReference>
<dbReference type="GO" id="GO:0035091">
    <property type="term" value="F:phosphatidylinositol binding"/>
    <property type="evidence" value="ECO:0007669"/>
    <property type="project" value="TreeGrafter"/>
</dbReference>
<dbReference type="Gene3D" id="3.30.530.20">
    <property type="match status" value="1"/>
</dbReference>
<name>A0A183D8D7_9BILA</name>
<protein>
    <submittedName>
        <fullName evidence="4">Cadherin domain-containing protein</fullName>
    </submittedName>
</protein>
<evidence type="ECO:0000259" key="1">
    <source>
        <dbReference type="Pfam" id="PF02121"/>
    </source>
</evidence>
<organism evidence="4">
    <name type="scientific">Gongylonema pulchrum</name>
    <dbReference type="NCBI Taxonomy" id="637853"/>
    <lineage>
        <taxon>Eukaryota</taxon>
        <taxon>Metazoa</taxon>
        <taxon>Ecdysozoa</taxon>
        <taxon>Nematoda</taxon>
        <taxon>Chromadorea</taxon>
        <taxon>Rhabditida</taxon>
        <taxon>Spirurina</taxon>
        <taxon>Spiruromorpha</taxon>
        <taxon>Spiruroidea</taxon>
        <taxon>Gongylonematidae</taxon>
        <taxon>Gongylonema</taxon>
    </lineage>
</organism>
<reference evidence="2 3" key="2">
    <citation type="submission" date="2018-11" db="EMBL/GenBank/DDBJ databases">
        <authorList>
            <consortium name="Pathogen Informatics"/>
        </authorList>
    </citation>
    <scope>NUCLEOTIDE SEQUENCE [LARGE SCALE GENOMIC DNA]</scope>
</reference>
<dbReference type="EMBL" id="UYRT01010008">
    <property type="protein sequence ID" value="VDK48442.1"/>
    <property type="molecule type" value="Genomic_DNA"/>
</dbReference>
<dbReference type="InterPro" id="IPR001666">
    <property type="entry name" value="PI_transfer"/>
</dbReference>
<feature type="domain" description="Phosphatidylinositol transfer protein N-terminal" evidence="1">
    <location>
        <begin position="2"/>
        <end position="52"/>
    </location>
</feature>